<dbReference type="EMBL" id="JBFOCI010000005">
    <property type="protein sequence ID" value="MEW9807466.1"/>
    <property type="molecule type" value="Genomic_DNA"/>
</dbReference>
<evidence type="ECO:0000313" key="1">
    <source>
        <dbReference type="EMBL" id="MEW9807466.1"/>
    </source>
</evidence>
<accession>A0ABV3R2A0</accession>
<name>A0ABV3R2A0_9HYPH</name>
<proteinExistence type="predicted"/>
<dbReference type="RefSeq" id="WP_367724648.1">
    <property type="nucleotide sequence ID" value="NZ_JBFOCH010000080.1"/>
</dbReference>
<evidence type="ECO:0000313" key="2">
    <source>
        <dbReference type="Proteomes" id="UP001556196"/>
    </source>
</evidence>
<reference evidence="1 2" key="1">
    <citation type="submission" date="2024-06" db="EMBL/GenBank/DDBJ databases">
        <authorList>
            <person name="Tuo L."/>
        </authorList>
    </citation>
    <scope>NUCLEOTIDE SEQUENCE [LARGE SCALE GENOMIC DNA]</scope>
    <source>
        <strain evidence="1 2">ZMM04-5</strain>
    </source>
</reference>
<organism evidence="1 2">
    <name type="scientific">Mesorhizobium marinum</name>
    <dbReference type="NCBI Taxonomy" id="3228790"/>
    <lineage>
        <taxon>Bacteria</taxon>
        <taxon>Pseudomonadati</taxon>
        <taxon>Pseudomonadota</taxon>
        <taxon>Alphaproteobacteria</taxon>
        <taxon>Hyphomicrobiales</taxon>
        <taxon>Phyllobacteriaceae</taxon>
        <taxon>Mesorhizobium</taxon>
    </lineage>
</organism>
<keyword evidence="2" id="KW-1185">Reference proteome</keyword>
<gene>
    <name evidence="1" type="ORF">ABUE31_15850</name>
</gene>
<comment type="caution">
    <text evidence="1">The sequence shown here is derived from an EMBL/GenBank/DDBJ whole genome shotgun (WGS) entry which is preliminary data.</text>
</comment>
<sequence>MAWIKLTQPNGEPTTIGSSSILDVSKARFGGTYVTFVPSGRHTGHGEFSAGVIVREAPDDVREALDQAK</sequence>
<dbReference type="Proteomes" id="UP001556196">
    <property type="component" value="Unassembled WGS sequence"/>
</dbReference>
<protein>
    <submittedName>
        <fullName evidence="1">Uncharacterized protein</fullName>
    </submittedName>
</protein>